<evidence type="ECO:0000313" key="2">
    <source>
        <dbReference type="Proteomes" id="UP000001726"/>
    </source>
</evidence>
<evidence type="ECO:0000313" key="1">
    <source>
        <dbReference type="EMBL" id="CAO95508.1"/>
    </source>
</evidence>
<dbReference type="HOGENOM" id="CLU_143379_0_0_6"/>
<dbReference type="EMBL" id="CU468135">
    <property type="protein sequence ID" value="CAO95508.1"/>
    <property type="molecule type" value="Genomic_DNA"/>
</dbReference>
<reference evidence="1 2" key="1">
    <citation type="journal article" date="2008" name="Environ. Microbiol.">
        <title>The genome of Erwinia tasmaniensis strain Et1/99, a non-pathogenic bacterium in the genus Erwinia.</title>
        <authorList>
            <person name="Kube M."/>
            <person name="Migdoll A.M."/>
            <person name="Mueller I."/>
            <person name="Kuhl H."/>
            <person name="Beck A."/>
            <person name="Reinhardt R."/>
            <person name="Geider K."/>
        </authorList>
    </citation>
    <scope>NUCLEOTIDE SEQUENCE [LARGE SCALE GENOMIC DNA]</scope>
    <source>
        <strain evidence="2">DSM 17950 / CFBP 7177 / CIP 109463 / NCPPB 4357 / Et1/99</strain>
    </source>
</reference>
<dbReference type="Proteomes" id="UP000001726">
    <property type="component" value="Chromosome"/>
</dbReference>
<sequence length="152" mass="17297">MKWRTASISLLLATLAIVLVAALMKRLPGQQEVLLSSEFAAEDLQLGYYDLLSRQREVYDSSIVSHDKTSIMTLTSPNDSRFVLKIYLQQHNSIFKGVTFDYQLVYFAESHQARMIKSIIGDSGRNGIAFVTLHFEDKRLIVTPSGQIYSYR</sequence>
<dbReference type="KEGG" id="eta:ETA_04620"/>
<protein>
    <submittedName>
        <fullName evidence="1">Uncharacterized protein</fullName>
    </submittedName>
</protein>
<dbReference type="AlphaFoldDB" id="B2VGE9"/>
<proteinExistence type="predicted"/>
<accession>B2VGE9</accession>
<gene>
    <name evidence="1" type="ordered locus">ETA_04620</name>
</gene>
<dbReference type="OrthoDB" id="6518708at2"/>
<keyword evidence="2" id="KW-1185">Reference proteome</keyword>
<organism evidence="1 2">
    <name type="scientific">Erwinia tasmaniensis (strain DSM 17950 / CFBP 7177 / CIP 109463 / NCPPB 4357 / Et1/99)</name>
    <dbReference type="NCBI Taxonomy" id="465817"/>
    <lineage>
        <taxon>Bacteria</taxon>
        <taxon>Pseudomonadati</taxon>
        <taxon>Pseudomonadota</taxon>
        <taxon>Gammaproteobacteria</taxon>
        <taxon>Enterobacterales</taxon>
        <taxon>Erwiniaceae</taxon>
        <taxon>Erwinia</taxon>
    </lineage>
</organism>
<dbReference type="eggNOG" id="ENOG50336VU">
    <property type="taxonomic scope" value="Bacteria"/>
</dbReference>
<dbReference type="RefSeq" id="WP_012440219.1">
    <property type="nucleotide sequence ID" value="NC_010694.1"/>
</dbReference>
<name>B2VGE9_ERWT9</name>